<accession>A0A8S0W7H7</accession>
<proteinExistence type="predicted"/>
<protein>
    <recommendedName>
        <fullName evidence="2">WKF domain-containing protein</fullName>
    </recommendedName>
</protein>
<evidence type="ECO:0000313" key="3">
    <source>
        <dbReference type="EMBL" id="CAA7260206.1"/>
    </source>
</evidence>
<dbReference type="Pfam" id="PF10180">
    <property type="entry name" value="WKF"/>
    <property type="match status" value="1"/>
</dbReference>
<feature type="compositionally biased region" description="Polar residues" evidence="1">
    <location>
        <begin position="1"/>
        <end position="10"/>
    </location>
</feature>
<gene>
    <name evidence="3" type="ORF">AAE3_LOCUS1896</name>
</gene>
<feature type="compositionally biased region" description="Polar residues" evidence="1">
    <location>
        <begin position="56"/>
        <end position="65"/>
    </location>
</feature>
<dbReference type="PANTHER" id="PTHR22306:SF2">
    <property type="entry name" value="CHROMOSOME 7 OPEN READING FRAME 50"/>
    <property type="match status" value="1"/>
</dbReference>
<feature type="compositionally biased region" description="Basic residues" evidence="1">
    <location>
        <begin position="94"/>
        <end position="103"/>
    </location>
</feature>
<reference evidence="3 4" key="1">
    <citation type="submission" date="2020-01" db="EMBL/GenBank/DDBJ databases">
        <authorList>
            <person name="Gupta K D."/>
        </authorList>
    </citation>
    <scope>NUCLEOTIDE SEQUENCE [LARGE SCALE GENOMIC DNA]</scope>
</reference>
<dbReference type="EMBL" id="CACVBS010000028">
    <property type="protein sequence ID" value="CAA7260206.1"/>
    <property type="molecule type" value="Genomic_DNA"/>
</dbReference>
<dbReference type="OrthoDB" id="10261563at2759"/>
<dbReference type="InterPro" id="IPR019327">
    <property type="entry name" value="WKF"/>
</dbReference>
<dbReference type="Proteomes" id="UP000467700">
    <property type="component" value="Unassembled WGS sequence"/>
</dbReference>
<feature type="compositionally biased region" description="Low complexity" evidence="1">
    <location>
        <begin position="228"/>
        <end position="241"/>
    </location>
</feature>
<dbReference type="PANTHER" id="PTHR22306">
    <property type="entry name" value="CHROMOSOME 7 OPEN READING FRAME 50"/>
    <property type="match status" value="1"/>
</dbReference>
<evidence type="ECO:0000256" key="1">
    <source>
        <dbReference type="SAM" id="MobiDB-lite"/>
    </source>
</evidence>
<name>A0A8S0W7H7_CYCAE</name>
<feature type="compositionally biased region" description="Basic and acidic residues" evidence="1">
    <location>
        <begin position="110"/>
        <end position="119"/>
    </location>
</feature>
<evidence type="ECO:0000259" key="2">
    <source>
        <dbReference type="Pfam" id="PF10180"/>
    </source>
</evidence>
<feature type="region of interest" description="Disordered" evidence="1">
    <location>
        <begin position="221"/>
        <end position="241"/>
    </location>
</feature>
<organism evidence="3 4">
    <name type="scientific">Cyclocybe aegerita</name>
    <name type="common">Black poplar mushroom</name>
    <name type="synonym">Agrocybe aegerita</name>
    <dbReference type="NCBI Taxonomy" id="1973307"/>
    <lineage>
        <taxon>Eukaryota</taxon>
        <taxon>Fungi</taxon>
        <taxon>Dikarya</taxon>
        <taxon>Basidiomycota</taxon>
        <taxon>Agaricomycotina</taxon>
        <taxon>Agaricomycetes</taxon>
        <taxon>Agaricomycetidae</taxon>
        <taxon>Agaricales</taxon>
        <taxon>Agaricineae</taxon>
        <taxon>Bolbitiaceae</taxon>
        <taxon>Cyclocybe</taxon>
    </lineage>
</organism>
<sequence length="315" mass="34500">MGKSSTNTVNLDAEAVSGTIRPKSKKHSKKEVSPSGEIEPTTPALESQGEEPPNVFASTSGSSELQPEKARPKKYKAGKVPEVDGSVEVVPVASKKKEKKRKRWDVNSVDGKDVPKPDEPLEEVEPPKKKHKNRTEFRDPRDDSSLNGQSRKALEYVFIQMNKPKKWKFNKARQNWIIRNIWSPENLPDIYFPLAVKYLANIQGGSRKKLQETCQTFLEVEEKPEVPEPTSTTTSAEPQKPLKSALKALKPTPGPLISTTPTAGPLIGSVPTPGALITPLTTTPVSVATSVSAIPASSLAETRRKRAQTLLDVLS</sequence>
<feature type="region of interest" description="Disordered" evidence="1">
    <location>
        <begin position="1"/>
        <end position="148"/>
    </location>
</feature>
<comment type="caution">
    <text evidence="3">The sequence shown here is derived from an EMBL/GenBank/DDBJ whole genome shotgun (WGS) entry which is preliminary data.</text>
</comment>
<evidence type="ECO:0000313" key="4">
    <source>
        <dbReference type="Proteomes" id="UP000467700"/>
    </source>
</evidence>
<dbReference type="AlphaFoldDB" id="A0A8S0W7H7"/>
<feature type="domain" description="WKF" evidence="2">
    <location>
        <begin position="160"/>
        <end position="216"/>
    </location>
</feature>
<keyword evidence="4" id="KW-1185">Reference proteome</keyword>
<feature type="compositionally biased region" description="Basic and acidic residues" evidence="1">
    <location>
        <begin position="134"/>
        <end position="144"/>
    </location>
</feature>